<dbReference type="InterPro" id="IPR017790">
    <property type="entry name" value="Penicillin-binding_protein_2"/>
</dbReference>
<dbReference type="GO" id="GO:0071555">
    <property type="term" value="P:cell wall organization"/>
    <property type="evidence" value="ECO:0007669"/>
    <property type="project" value="UniProtKB-KW"/>
</dbReference>
<dbReference type="PANTHER" id="PTHR30627">
    <property type="entry name" value="PEPTIDOGLYCAN D,D-TRANSPEPTIDASE"/>
    <property type="match status" value="1"/>
</dbReference>
<organism evidence="18">
    <name type="scientific">uncultured Cytophagales bacterium</name>
    <dbReference type="NCBI Taxonomy" id="158755"/>
    <lineage>
        <taxon>Bacteria</taxon>
        <taxon>Pseudomonadati</taxon>
        <taxon>Bacteroidota</taxon>
        <taxon>Sphingobacteriia</taxon>
        <taxon>Sphingobacteriales</taxon>
        <taxon>environmental samples</taxon>
    </lineage>
</organism>
<keyword evidence="10" id="KW-0573">Peptidoglycan synthesis</keyword>
<dbReference type="SUPFAM" id="SSF56601">
    <property type="entry name" value="beta-lactamase/transpeptidase-like"/>
    <property type="match status" value="1"/>
</dbReference>
<keyword evidence="13" id="KW-0961">Cell wall biogenesis/degradation</keyword>
<evidence type="ECO:0000256" key="12">
    <source>
        <dbReference type="ARBA" id="ARBA00023136"/>
    </source>
</evidence>
<dbReference type="GO" id="GO:0009252">
    <property type="term" value="P:peptidoglycan biosynthetic process"/>
    <property type="evidence" value="ECO:0007669"/>
    <property type="project" value="UniProtKB-KW"/>
</dbReference>
<evidence type="ECO:0000256" key="3">
    <source>
        <dbReference type="ARBA" id="ARBA00022475"/>
    </source>
</evidence>
<dbReference type="GO" id="GO:0009002">
    <property type="term" value="F:serine-type D-Ala-D-Ala carboxypeptidase activity"/>
    <property type="evidence" value="ECO:0007669"/>
    <property type="project" value="UniProtKB-EC"/>
</dbReference>
<keyword evidence="9" id="KW-0133">Cell shape</keyword>
<evidence type="ECO:0000256" key="8">
    <source>
        <dbReference type="ARBA" id="ARBA00022801"/>
    </source>
</evidence>
<evidence type="ECO:0000256" key="11">
    <source>
        <dbReference type="ARBA" id="ARBA00022989"/>
    </source>
</evidence>
<sequence>MQEERKFVVQGVFLAVGLIFLLRLFYLQVIDDSYKYAADNNVIKKVIEYPHRGQVFDRNGKLVVINGPVFDISFVPKKTKIQDTAKFCRDMGITRGYFDTLVAAYRKDWREGRAGPMKPYTLFKQVSTVDFARIQDRLIDYPGFSYTSRTIRSYPHQSFANALGYIGEIGKKQLETQEEPYYQQGDYIGVSGIEKYYEKELRGQRGVQFVLENVKGVVKGSFKNGEYDTLSVPGQTLVSSIDLELQKYAEWLMANKVGSIVAIDPNTGEILCMVSTPSYDPNRLTGRDLMKNFVPLSKDPLIPLYNRPIQAVYRPGSIFKLVQSLVGLQQGSITPAERLPDVGPMGCHHHSGMHNGLHNAIQYSCNVYFYQAFRQYIYHKETGNTYKDSQKGLMRWRDAITKFGFGRKLGVDLPNEKRGFVPDTSFFDRVYGRGSWKFSNWYSMAIGEGELGVVPLQMANLAAIIANRGHYYTPHLVKSIGKDGKPAPQFTTPNYVGVDSSHFSTVIDGMEDVVKAGTARLAIMKDYIVCGKTGTSENKKGKDHSVFIAFAPKHNPKIAIACYVENAGFGGVVAAPIASLIMEKYISPGVPQRPQLEKFEKYMHEQNFMPKREAPEEEKDDKKADDKKAKEGDKQPEDKTRKDNQSPDNKEKVDSTRRPVEAEPLVRRVRNDKTR</sequence>
<dbReference type="GO" id="GO:0005886">
    <property type="term" value="C:plasma membrane"/>
    <property type="evidence" value="ECO:0007669"/>
    <property type="project" value="UniProtKB-SubCell"/>
</dbReference>
<keyword evidence="11 15" id="KW-1133">Transmembrane helix</keyword>
<evidence type="ECO:0000256" key="14">
    <source>
        <dbReference type="SAM" id="MobiDB-lite"/>
    </source>
</evidence>
<evidence type="ECO:0000313" key="18">
    <source>
        <dbReference type="EMBL" id="CAA9256097.1"/>
    </source>
</evidence>
<evidence type="ECO:0000256" key="10">
    <source>
        <dbReference type="ARBA" id="ARBA00022984"/>
    </source>
</evidence>
<dbReference type="NCBIfam" id="TIGR03423">
    <property type="entry name" value="pbp2_mrdA"/>
    <property type="match status" value="1"/>
</dbReference>
<dbReference type="EC" id="3.4.16.4" evidence="18"/>
<evidence type="ECO:0000256" key="7">
    <source>
        <dbReference type="ARBA" id="ARBA00022692"/>
    </source>
</evidence>
<keyword evidence="3" id="KW-1003">Cell membrane</keyword>
<dbReference type="Gene3D" id="3.40.710.10">
    <property type="entry name" value="DD-peptidase/beta-lactamase superfamily"/>
    <property type="match status" value="1"/>
</dbReference>
<dbReference type="SUPFAM" id="SSF56519">
    <property type="entry name" value="Penicillin binding protein dimerisation domain"/>
    <property type="match status" value="1"/>
</dbReference>
<evidence type="ECO:0000256" key="5">
    <source>
        <dbReference type="ARBA" id="ARBA00022645"/>
    </source>
</evidence>
<feature type="region of interest" description="Disordered" evidence="14">
    <location>
        <begin position="608"/>
        <end position="675"/>
    </location>
</feature>
<protein>
    <submittedName>
        <fullName evidence="18">Peptidoglycan D,D-transpeptidase MrdA</fullName>
        <ecNumber evidence="18">3.4.16.4</ecNumber>
    </submittedName>
</protein>
<evidence type="ECO:0000259" key="16">
    <source>
        <dbReference type="Pfam" id="PF00905"/>
    </source>
</evidence>
<gene>
    <name evidence="18" type="ORF">AVDCRST_MAG56-2216</name>
</gene>
<evidence type="ECO:0000256" key="4">
    <source>
        <dbReference type="ARBA" id="ARBA00022519"/>
    </source>
</evidence>
<proteinExistence type="predicted"/>
<keyword evidence="6" id="KW-0645">Protease</keyword>
<dbReference type="GO" id="GO:0006508">
    <property type="term" value="P:proteolysis"/>
    <property type="evidence" value="ECO:0007669"/>
    <property type="project" value="UniProtKB-KW"/>
</dbReference>
<evidence type="ECO:0000259" key="17">
    <source>
        <dbReference type="Pfam" id="PF03717"/>
    </source>
</evidence>
<dbReference type="InterPro" id="IPR036138">
    <property type="entry name" value="PBP_dimer_sf"/>
</dbReference>
<keyword evidence="4" id="KW-0997">Cell inner membrane</keyword>
<accession>A0A6J4IMR3</accession>
<feature type="domain" description="Penicillin-binding protein transpeptidase" evidence="16">
    <location>
        <begin position="258"/>
        <end position="583"/>
    </location>
</feature>
<dbReference type="Pfam" id="PF03717">
    <property type="entry name" value="PBP_dimer"/>
    <property type="match status" value="1"/>
</dbReference>
<dbReference type="InterPro" id="IPR001460">
    <property type="entry name" value="PCN-bd_Tpept"/>
</dbReference>
<comment type="subcellular location">
    <subcellularLocation>
        <location evidence="2">Cell membrane</location>
    </subcellularLocation>
    <subcellularLocation>
        <location evidence="1">Membrane</location>
        <topology evidence="1">Single-pass membrane protein</topology>
    </subcellularLocation>
</comment>
<keyword evidence="12 15" id="KW-0472">Membrane</keyword>
<evidence type="ECO:0000256" key="13">
    <source>
        <dbReference type="ARBA" id="ARBA00023316"/>
    </source>
</evidence>
<dbReference type="PANTHER" id="PTHR30627:SF2">
    <property type="entry name" value="PEPTIDOGLYCAN D,D-TRANSPEPTIDASE MRDA"/>
    <property type="match status" value="1"/>
</dbReference>
<keyword evidence="7 15" id="KW-0812">Transmembrane</keyword>
<feature type="domain" description="Penicillin-binding protein dimerisation" evidence="17">
    <location>
        <begin position="49"/>
        <end position="218"/>
    </location>
</feature>
<reference evidence="18" key="1">
    <citation type="submission" date="2020-02" db="EMBL/GenBank/DDBJ databases">
        <authorList>
            <person name="Meier V. D."/>
        </authorList>
    </citation>
    <scope>NUCLEOTIDE SEQUENCE</scope>
    <source>
        <strain evidence="18">AVDCRST_MAG56</strain>
    </source>
</reference>
<dbReference type="GO" id="GO:0008658">
    <property type="term" value="F:penicillin binding"/>
    <property type="evidence" value="ECO:0007669"/>
    <property type="project" value="InterPro"/>
</dbReference>
<dbReference type="EMBL" id="CADCTQ010000200">
    <property type="protein sequence ID" value="CAA9256097.1"/>
    <property type="molecule type" value="Genomic_DNA"/>
</dbReference>
<dbReference type="Gene3D" id="3.30.1390.30">
    <property type="entry name" value="Penicillin-binding protein 2a, domain 3"/>
    <property type="match status" value="1"/>
</dbReference>
<dbReference type="InterPro" id="IPR005311">
    <property type="entry name" value="PBP_dimer"/>
</dbReference>
<feature type="transmembrane region" description="Helical" evidence="15">
    <location>
        <begin position="7"/>
        <end position="26"/>
    </location>
</feature>
<evidence type="ECO:0000256" key="2">
    <source>
        <dbReference type="ARBA" id="ARBA00004236"/>
    </source>
</evidence>
<dbReference type="Gene3D" id="3.90.1310.10">
    <property type="entry name" value="Penicillin-binding protein 2a (Domain 2)"/>
    <property type="match status" value="1"/>
</dbReference>
<dbReference type="GO" id="GO:0008360">
    <property type="term" value="P:regulation of cell shape"/>
    <property type="evidence" value="ECO:0007669"/>
    <property type="project" value="UniProtKB-KW"/>
</dbReference>
<keyword evidence="8 18" id="KW-0378">Hydrolase</keyword>
<dbReference type="AlphaFoldDB" id="A0A6J4IMR3"/>
<evidence type="ECO:0000256" key="6">
    <source>
        <dbReference type="ARBA" id="ARBA00022670"/>
    </source>
</evidence>
<evidence type="ECO:0000256" key="9">
    <source>
        <dbReference type="ARBA" id="ARBA00022960"/>
    </source>
</evidence>
<name>A0A6J4IMR3_9SPHI</name>
<evidence type="ECO:0000256" key="1">
    <source>
        <dbReference type="ARBA" id="ARBA00004167"/>
    </source>
</evidence>
<dbReference type="InterPro" id="IPR050515">
    <property type="entry name" value="Beta-lactam/transpept"/>
</dbReference>
<keyword evidence="5 18" id="KW-0121">Carboxypeptidase</keyword>
<dbReference type="Pfam" id="PF00905">
    <property type="entry name" value="Transpeptidase"/>
    <property type="match status" value="1"/>
</dbReference>
<dbReference type="InterPro" id="IPR012338">
    <property type="entry name" value="Beta-lactam/transpept-like"/>
</dbReference>
<dbReference type="GO" id="GO:0071972">
    <property type="term" value="F:peptidoglycan L,D-transpeptidase activity"/>
    <property type="evidence" value="ECO:0007669"/>
    <property type="project" value="TreeGrafter"/>
</dbReference>
<evidence type="ECO:0000256" key="15">
    <source>
        <dbReference type="SAM" id="Phobius"/>
    </source>
</evidence>